<evidence type="ECO:0000259" key="4">
    <source>
        <dbReference type="PROSITE" id="PS50111"/>
    </source>
</evidence>
<dbReference type="RefSeq" id="WP_213237908.1">
    <property type="nucleotide sequence ID" value="NZ_JAHBCL010000030.1"/>
</dbReference>
<accession>A0ABS5PU06</accession>
<name>A0ABS5PU06_9FIRM</name>
<dbReference type="Pfam" id="PF00015">
    <property type="entry name" value="MCPsignal"/>
    <property type="match status" value="1"/>
</dbReference>
<dbReference type="InterPro" id="IPR004089">
    <property type="entry name" value="MCPsignal_dom"/>
</dbReference>
<sequence>MVIRKYFGIGFLFGAIFPIGAITLELLLKHQGLSLQTLIQIHDANKLLYMIDTAPIFLGVFAAIGGVSQSRALALNKENHTLIAEIKKSETFLSDQNALQNKLLTQLRDGADQLYQNNRLIEAKAETISALDEALRHNNLGVSSDITALTAFAQRAKTHSSEAEAEASDATDFFNKTASLLHNIDQSNEQLLKVVHEAETTAADLLESAKQFEDRLAAIGAIASQVNLLALNASIEASRAGEAGRGFEVVAQEIRKLSIHTTDALANVETLQAKHYQHVNQLQDTFSQFEGAMYQTRASLQEGEAFRQKLTEKMTGVTSRLETVLSASDSEHDQIHIISQKNKETNAQRIMISNELKAIFDLLTQNAMLIQSLHDIAPHNPPS</sequence>
<dbReference type="Proteomes" id="UP000746471">
    <property type="component" value="Unassembled WGS sequence"/>
</dbReference>
<evidence type="ECO:0000256" key="3">
    <source>
        <dbReference type="SAM" id="Phobius"/>
    </source>
</evidence>
<evidence type="ECO:0000256" key="2">
    <source>
        <dbReference type="PROSITE-ProRule" id="PRU00284"/>
    </source>
</evidence>
<keyword evidence="3" id="KW-1133">Transmembrane helix</keyword>
<dbReference type="SMART" id="SM00283">
    <property type="entry name" value="MA"/>
    <property type="match status" value="1"/>
</dbReference>
<protein>
    <submittedName>
        <fullName evidence="5">Methyl-accepting chemotaxis protein</fullName>
    </submittedName>
</protein>
<gene>
    <name evidence="5" type="ORF">KHM83_15275</name>
</gene>
<feature type="domain" description="Methyl-accepting transducer" evidence="4">
    <location>
        <begin position="110"/>
        <end position="357"/>
    </location>
</feature>
<organism evidence="5 6">
    <name type="scientific">Fusibacter paucivorans</name>
    <dbReference type="NCBI Taxonomy" id="76009"/>
    <lineage>
        <taxon>Bacteria</taxon>
        <taxon>Bacillati</taxon>
        <taxon>Bacillota</taxon>
        <taxon>Clostridia</taxon>
        <taxon>Eubacteriales</taxon>
        <taxon>Eubacteriales Family XII. Incertae Sedis</taxon>
        <taxon>Fusibacter</taxon>
    </lineage>
</organism>
<evidence type="ECO:0000313" key="5">
    <source>
        <dbReference type="EMBL" id="MBS7528046.1"/>
    </source>
</evidence>
<feature type="transmembrane region" description="Helical" evidence="3">
    <location>
        <begin position="47"/>
        <end position="67"/>
    </location>
</feature>
<dbReference type="PROSITE" id="PS50111">
    <property type="entry name" value="CHEMOTAXIS_TRANSDUC_2"/>
    <property type="match status" value="1"/>
</dbReference>
<evidence type="ECO:0000313" key="6">
    <source>
        <dbReference type="Proteomes" id="UP000746471"/>
    </source>
</evidence>
<keyword evidence="1 2" id="KW-0807">Transducer</keyword>
<proteinExistence type="predicted"/>
<dbReference type="EMBL" id="JAHBCL010000030">
    <property type="protein sequence ID" value="MBS7528046.1"/>
    <property type="molecule type" value="Genomic_DNA"/>
</dbReference>
<evidence type="ECO:0000256" key="1">
    <source>
        <dbReference type="ARBA" id="ARBA00023224"/>
    </source>
</evidence>
<dbReference type="PANTHER" id="PTHR32089:SF112">
    <property type="entry name" value="LYSOZYME-LIKE PROTEIN-RELATED"/>
    <property type="match status" value="1"/>
</dbReference>
<comment type="caution">
    <text evidence="5">The sequence shown here is derived from an EMBL/GenBank/DDBJ whole genome shotgun (WGS) entry which is preliminary data.</text>
</comment>
<dbReference type="Gene3D" id="1.10.287.950">
    <property type="entry name" value="Methyl-accepting chemotaxis protein"/>
    <property type="match status" value="1"/>
</dbReference>
<dbReference type="PANTHER" id="PTHR32089">
    <property type="entry name" value="METHYL-ACCEPTING CHEMOTAXIS PROTEIN MCPB"/>
    <property type="match status" value="1"/>
</dbReference>
<feature type="transmembrane region" description="Helical" evidence="3">
    <location>
        <begin position="6"/>
        <end position="27"/>
    </location>
</feature>
<keyword evidence="6" id="KW-1185">Reference proteome</keyword>
<keyword evidence="3" id="KW-0472">Membrane</keyword>
<keyword evidence="3" id="KW-0812">Transmembrane</keyword>
<dbReference type="SUPFAM" id="SSF58104">
    <property type="entry name" value="Methyl-accepting chemotaxis protein (MCP) signaling domain"/>
    <property type="match status" value="1"/>
</dbReference>
<reference evidence="5 6" key="1">
    <citation type="submission" date="2021-05" db="EMBL/GenBank/DDBJ databases">
        <title>Fusibacter ferrireducens sp. nov., an anaerobic, sulfur- and Fe-reducing bacterium isolated from the mangrove sediment.</title>
        <authorList>
            <person name="Qiu D."/>
        </authorList>
    </citation>
    <scope>NUCLEOTIDE SEQUENCE [LARGE SCALE GENOMIC DNA]</scope>
    <source>
        <strain evidence="5 6">DSM 12116</strain>
    </source>
</reference>